<evidence type="ECO:0000256" key="2">
    <source>
        <dbReference type="ARBA" id="ARBA00008520"/>
    </source>
</evidence>
<dbReference type="GO" id="GO:0042597">
    <property type="term" value="C:periplasmic space"/>
    <property type="evidence" value="ECO:0007669"/>
    <property type="project" value="UniProtKB-SubCell"/>
</dbReference>
<dbReference type="AlphaFoldDB" id="A0A380S8C4"/>
<keyword evidence="3" id="KW-1133">Transmembrane helix</keyword>
<dbReference type="EMBL" id="UHJL01000003">
    <property type="protein sequence ID" value="SUQ24751.1"/>
    <property type="molecule type" value="Genomic_DNA"/>
</dbReference>
<protein>
    <submittedName>
        <fullName evidence="5">Multiple sugar transport system substrate-binding protein</fullName>
    </submittedName>
</protein>
<dbReference type="InterPro" id="IPR050490">
    <property type="entry name" value="Bact_solute-bd_prot1"/>
</dbReference>
<keyword evidence="4" id="KW-0732">Signal</keyword>
<evidence type="ECO:0000256" key="3">
    <source>
        <dbReference type="SAM" id="Phobius"/>
    </source>
</evidence>
<accession>A0A380S8C4</accession>
<dbReference type="InterPro" id="IPR006059">
    <property type="entry name" value="SBP"/>
</dbReference>
<keyword evidence="3" id="KW-0472">Membrane</keyword>
<dbReference type="RefSeq" id="WP_109573158.1">
    <property type="nucleotide sequence ID" value="NZ_UHJL01000003.1"/>
</dbReference>
<sequence>MKSLASKIVATSFARLALCASLVFGALAAPATAADTLSIWVMDNGLGSKNAMHRLVKKFYRETGIPVKLTSLSWGEAFRKITFAFADSNDVAPDVIQLGSTWVPHFAATGAIRPIDDLISKIDTARFLGEGLRSTHISGKPETYAVPWFIDVRGFFVNERIWSELGFEDSDIDSYPQFLGVLKTIANSDMKTESGVKVTPIALPGKDDWTGQQCMAPFIWSHGGDFVVPSGKGYRSALLDSNTLVGLALYAKIMGDAQMAPHSLYENSSDNAEGFVRSERVFHYGTSELIKQLEFPEQAGGLANSSIAKDGIKVMVLPTGPFGRFSFMGGSHLALGNKKDTSKYALAEQLLAYMLRADNIDAFSRQVGFLPADRSILHIWNRDSRYSKIVAELEHSRSFPNIPEWGEVEKVLIDLSNSMGALFVNTKHKKQRSASLAKLVYDANAKINALLNYPDTLEGSERMHWAQQFFLYEHKEIYPKNVANIIGRNELPSADEFKDWLDTSKYLLISVGAGILVICVLVTCFRRRKK</sequence>
<dbReference type="PANTHER" id="PTHR43649:SF12">
    <property type="entry name" value="DIACETYLCHITOBIOSE BINDING PROTEIN DASA"/>
    <property type="match status" value="1"/>
</dbReference>
<comment type="subcellular location">
    <subcellularLocation>
        <location evidence="1">Periplasm</location>
    </subcellularLocation>
</comment>
<proteinExistence type="inferred from homology"/>
<organism evidence="5 6">
    <name type="scientific">Fibrobacter succinogenes</name>
    <name type="common">Bacteroides succinogenes</name>
    <dbReference type="NCBI Taxonomy" id="833"/>
    <lineage>
        <taxon>Bacteria</taxon>
        <taxon>Pseudomonadati</taxon>
        <taxon>Fibrobacterota</taxon>
        <taxon>Fibrobacteria</taxon>
        <taxon>Fibrobacterales</taxon>
        <taxon>Fibrobacteraceae</taxon>
        <taxon>Fibrobacter</taxon>
    </lineage>
</organism>
<gene>
    <name evidence="5" type="ORF">SAMN05661053_2165</name>
</gene>
<evidence type="ECO:0000256" key="4">
    <source>
        <dbReference type="SAM" id="SignalP"/>
    </source>
</evidence>
<feature type="chain" id="PRO_5016963440" evidence="4">
    <location>
        <begin position="34"/>
        <end position="530"/>
    </location>
</feature>
<reference evidence="5 6" key="1">
    <citation type="submission" date="2017-08" db="EMBL/GenBank/DDBJ databases">
        <authorList>
            <person name="de Groot N.N."/>
        </authorList>
    </citation>
    <scope>NUCLEOTIDE SEQUENCE [LARGE SCALE GENOMIC DNA]</scope>
    <source>
        <strain evidence="5 6">HM2</strain>
    </source>
</reference>
<feature type="transmembrane region" description="Helical" evidence="3">
    <location>
        <begin position="506"/>
        <end position="525"/>
    </location>
</feature>
<feature type="signal peptide" evidence="4">
    <location>
        <begin position="1"/>
        <end position="33"/>
    </location>
</feature>
<evidence type="ECO:0000313" key="6">
    <source>
        <dbReference type="Proteomes" id="UP000255423"/>
    </source>
</evidence>
<comment type="similarity">
    <text evidence="2">Belongs to the bacterial solute-binding protein 1 family.</text>
</comment>
<dbReference type="PANTHER" id="PTHR43649">
    <property type="entry name" value="ARABINOSE-BINDING PROTEIN-RELATED"/>
    <property type="match status" value="1"/>
</dbReference>
<dbReference type="SUPFAM" id="SSF53850">
    <property type="entry name" value="Periplasmic binding protein-like II"/>
    <property type="match status" value="1"/>
</dbReference>
<evidence type="ECO:0000256" key="1">
    <source>
        <dbReference type="ARBA" id="ARBA00004418"/>
    </source>
</evidence>
<name>A0A380S8C4_FIBSU</name>
<dbReference type="Gene3D" id="3.40.190.10">
    <property type="entry name" value="Periplasmic binding protein-like II"/>
    <property type="match status" value="1"/>
</dbReference>
<keyword evidence="5" id="KW-0813">Transport</keyword>
<dbReference type="Proteomes" id="UP000255423">
    <property type="component" value="Unassembled WGS sequence"/>
</dbReference>
<dbReference type="Pfam" id="PF01547">
    <property type="entry name" value="SBP_bac_1"/>
    <property type="match status" value="1"/>
</dbReference>
<keyword evidence="5" id="KW-0762">Sugar transport</keyword>
<evidence type="ECO:0000313" key="5">
    <source>
        <dbReference type="EMBL" id="SUQ24751.1"/>
    </source>
</evidence>
<keyword evidence="3" id="KW-0812">Transmembrane</keyword>